<comment type="caution">
    <text evidence="2">The sequence shown here is derived from an EMBL/GenBank/DDBJ whole genome shotgun (WGS) entry which is preliminary data.</text>
</comment>
<reference evidence="2" key="1">
    <citation type="submission" date="2021-01" db="EMBL/GenBank/DDBJ databases">
        <authorList>
            <person name="Kaushik A."/>
        </authorList>
    </citation>
    <scope>NUCLEOTIDE SEQUENCE</scope>
    <source>
        <strain evidence="2">AG3-T5</strain>
    </source>
</reference>
<dbReference type="InterPro" id="IPR052043">
    <property type="entry name" value="PolySaccharide_Degr_Enz"/>
</dbReference>
<evidence type="ECO:0008006" key="4">
    <source>
        <dbReference type="Google" id="ProtNLM"/>
    </source>
</evidence>
<dbReference type="Gene3D" id="1.50.10.10">
    <property type="match status" value="1"/>
</dbReference>
<accession>A0A8H2X5X9</accession>
<dbReference type="InterPro" id="IPR010905">
    <property type="entry name" value="Glyco_hydro_88"/>
</dbReference>
<organism evidence="2 3">
    <name type="scientific">Rhizoctonia solani</name>
    <dbReference type="NCBI Taxonomy" id="456999"/>
    <lineage>
        <taxon>Eukaryota</taxon>
        <taxon>Fungi</taxon>
        <taxon>Dikarya</taxon>
        <taxon>Basidiomycota</taxon>
        <taxon>Agaricomycotina</taxon>
        <taxon>Agaricomycetes</taxon>
        <taxon>Cantharellales</taxon>
        <taxon>Ceratobasidiaceae</taxon>
        <taxon>Rhizoctonia</taxon>
    </lineage>
</organism>
<dbReference type="InterPro" id="IPR012341">
    <property type="entry name" value="6hp_glycosidase-like_sf"/>
</dbReference>
<dbReference type="InterPro" id="IPR008928">
    <property type="entry name" value="6-hairpin_glycosidase_sf"/>
</dbReference>
<protein>
    <recommendedName>
        <fullName evidence="4">Unsaturated rhamnogalacturonyl hydrolase YteR</fullName>
    </recommendedName>
</protein>
<dbReference type="Pfam" id="PF07470">
    <property type="entry name" value="Glyco_hydro_88"/>
    <property type="match status" value="1"/>
</dbReference>
<proteinExistence type="predicted"/>
<dbReference type="PANTHER" id="PTHR33886">
    <property type="entry name" value="UNSATURATED RHAMNOGALACTURONAN HYDROLASE (EUROFUNG)"/>
    <property type="match status" value="1"/>
</dbReference>
<dbReference type="PANTHER" id="PTHR33886:SF9">
    <property type="entry name" value="UNSATURATED RHAMNOGALACTURONAN HYDROLASE (EUROFUNG)"/>
    <property type="match status" value="1"/>
</dbReference>
<dbReference type="EMBL" id="CAJMWW010000071">
    <property type="protein sequence ID" value="CAE6418124.1"/>
    <property type="molecule type" value="Genomic_DNA"/>
</dbReference>
<dbReference type="GO" id="GO:0005975">
    <property type="term" value="P:carbohydrate metabolic process"/>
    <property type="evidence" value="ECO:0007669"/>
    <property type="project" value="InterPro"/>
</dbReference>
<gene>
    <name evidence="2" type="ORF">RDB_LOCUS38075</name>
</gene>
<dbReference type="SUPFAM" id="SSF48208">
    <property type="entry name" value="Six-hairpin glycosidases"/>
    <property type="match status" value="1"/>
</dbReference>
<sequence>MVPVLGGFGTLGPLLIVIMRRSFLFLVTPLGALAAAPYSTWMADSVIARGEASASGISYETGVIQKSFEMIYNRTSTAKYLNYITTQTNKMISASGGITSYSFSLYSLDPIRQGESLIYAYEKTGQSKYKTAVDTLRSQINSQPRTSEGAFWHRSTYPNQQWLDGIYMADNFYATYTAKYNPTNTTAWSDILKQYTLAEQHLRNGTTGLLYHGYDASLKAKWAVAPTGHSPEVWDRALGWYAMSLVDILEWFPQSNSGRATILSYLQRLAPALKSSADSSTGAWWLVMSQPGRSGNYIESSGSAMFVYALLKGIRLGYLDKATYFPVAEKAYKYIVNKFVVEETDGTLGYEGTVSVGSLSGNGDYAYYISVDKRKNDLKGVGPFIMASVEYERATGQ</sequence>
<evidence type="ECO:0000313" key="3">
    <source>
        <dbReference type="Proteomes" id="UP000663841"/>
    </source>
</evidence>
<dbReference type="GO" id="GO:0016787">
    <property type="term" value="F:hydrolase activity"/>
    <property type="evidence" value="ECO:0007669"/>
    <property type="project" value="UniProtKB-KW"/>
</dbReference>
<evidence type="ECO:0000313" key="2">
    <source>
        <dbReference type="EMBL" id="CAE6418124.1"/>
    </source>
</evidence>
<dbReference type="AlphaFoldDB" id="A0A8H2X5X9"/>
<dbReference type="Proteomes" id="UP000663841">
    <property type="component" value="Unassembled WGS sequence"/>
</dbReference>
<name>A0A8H2X5X9_9AGAM</name>
<evidence type="ECO:0000256" key="1">
    <source>
        <dbReference type="ARBA" id="ARBA00022801"/>
    </source>
</evidence>
<keyword evidence="1" id="KW-0378">Hydrolase</keyword>